<dbReference type="GO" id="GO:1902975">
    <property type="term" value="P:mitotic DNA replication initiation"/>
    <property type="evidence" value="ECO:0007669"/>
    <property type="project" value="TreeGrafter"/>
</dbReference>
<dbReference type="InterPro" id="IPR006133">
    <property type="entry name" value="DNA-dir_DNA_pol_B_exonuc"/>
</dbReference>
<feature type="region of interest" description="Disordered" evidence="1">
    <location>
        <begin position="1"/>
        <end position="24"/>
    </location>
</feature>
<protein>
    <submittedName>
        <fullName evidence="3">DNA-directed DNA polymerase alpha catalytic subunit pol1</fullName>
        <ecNumber evidence="3">2.7.7.7</ecNumber>
    </submittedName>
</protein>
<dbReference type="EC" id="2.7.7.7" evidence="3"/>
<dbReference type="Gene3D" id="2.40.50.730">
    <property type="match status" value="1"/>
</dbReference>
<evidence type="ECO:0000256" key="1">
    <source>
        <dbReference type="SAM" id="MobiDB-lite"/>
    </source>
</evidence>
<reference evidence="3" key="1">
    <citation type="submission" date="2022-07" db="EMBL/GenBank/DDBJ databases">
        <title>Phylogenomic reconstructions and comparative analyses of Kickxellomycotina fungi.</title>
        <authorList>
            <person name="Reynolds N.K."/>
            <person name="Stajich J.E."/>
            <person name="Barry K."/>
            <person name="Grigoriev I.V."/>
            <person name="Crous P."/>
            <person name="Smith M.E."/>
        </authorList>
    </citation>
    <scope>NUCLEOTIDE SEQUENCE</scope>
    <source>
        <strain evidence="3">NRRL 1565</strain>
    </source>
</reference>
<dbReference type="AlphaFoldDB" id="A0A9W8HS59"/>
<keyword evidence="3" id="KW-0239">DNA-directed DNA polymerase</keyword>
<dbReference type="Pfam" id="PF03104">
    <property type="entry name" value="DNA_pol_B_exo1"/>
    <property type="match status" value="1"/>
</dbReference>
<dbReference type="Gene3D" id="3.30.70.2820">
    <property type="match status" value="1"/>
</dbReference>
<feature type="domain" description="DNA-directed DNA polymerase family B exonuclease" evidence="2">
    <location>
        <begin position="189"/>
        <end position="287"/>
    </location>
</feature>
<dbReference type="OrthoDB" id="6755010at2759"/>
<sequence>MLEGLDELEEAEPAPALYGEDEEAQGQSWMDVQLAMTDAVGENAMDCAPQDVAMDCSPHTAPADGELMFFWLDMLEKNGTLYVIGKTPGGAGGELESCCVKVTGIERNVFLLPRAQGAEGERVAVQQVHQEFEGLALRHGVRRFMCKAVTRHYAFEAEVPATAEYLKVAYGFDQPALPAVLSGTTFERAFGTTYSAQELFLLKRRVMGPCWLTVRGARMMDAHSRQSWCRREFSVGDPKAVRVADDDAVERARLPRTPALTTLSLSLRTATNRGAAEIVAASVLVHRGAALDDPTPAAQRVGEQLTLVRALAGQPLPADFARAAAQQSRRGLRVEVAASE</sequence>
<dbReference type="GO" id="GO:0005658">
    <property type="term" value="C:alpha DNA polymerase:primase complex"/>
    <property type="evidence" value="ECO:0007669"/>
    <property type="project" value="TreeGrafter"/>
</dbReference>
<feature type="compositionally biased region" description="Acidic residues" evidence="1">
    <location>
        <begin position="1"/>
        <end position="12"/>
    </location>
</feature>
<evidence type="ECO:0000313" key="4">
    <source>
        <dbReference type="Proteomes" id="UP001140094"/>
    </source>
</evidence>
<dbReference type="GO" id="GO:0006273">
    <property type="term" value="P:lagging strand elongation"/>
    <property type="evidence" value="ECO:0007669"/>
    <property type="project" value="TreeGrafter"/>
</dbReference>
<dbReference type="PANTHER" id="PTHR45861">
    <property type="entry name" value="DNA POLYMERASE ALPHA CATALYTIC SUBUNIT"/>
    <property type="match status" value="1"/>
</dbReference>
<keyword evidence="3" id="KW-0548">Nucleotidyltransferase</keyword>
<dbReference type="GO" id="GO:0006272">
    <property type="term" value="P:leading strand elongation"/>
    <property type="evidence" value="ECO:0007669"/>
    <property type="project" value="TreeGrafter"/>
</dbReference>
<dbReference type="Proteomes" id="UP001140094">
    <property type="component" value="Unassembled WGS sequence"/>
</dbReference>
<dbReference type="SUPFAM" id="SSF53098">
    <property type="entry name" value="Ribonuclease H-like"/>
    <property type="match status" value="1"/>
</dbReference>
<feature type="non-terminal residue" evidence="3">
    <location>
        <position position="340"/>
    </location>
</feature>
<dbReference type="GO" id="GO:0003682">
    <property type="term" value="F:chromatin binding"/>
    <property type="evidence" value="ECO:0007669"/>
    <property type="project" value="TreeGrafter"/>
</dbReference>
<evidence type="ECO:0000313" key="3">
    <source>
        <dbReference type="EMBL" id="KAJ2789113.1"/>
    </source>
</evidence>
<dbReference type="GO" id="GO:0003697">
    <property type="term" value="F:single-stranded DNA binding"/>
    <property type="evidence" value="ECO:0007669"/>
    <property type="project" value="TreeGrafter"/>
</dbReference>
<organism evidence="3 4">
    <name type="scientific">Coemansia guatemalensis</name>
    <dbReference type="NCBI Taxonomy" id="2761395"/>
    <lineage>
        <taxon>Eukaryota</taxon>
        <taxon>Fungi</taxon>
        <taxon>Fungi incertae sedis</taxon>
        <taxon>Zoopagomycota</taxon>
        <taxon>Kickxellomycotina</taxon>
        <taxon>Kickxellomycetes</taxon>
        <taxon>Kickxellales</taxon>
        <taxon>Kickxellaceae</taxon>
        <taxon>Coemansia</taxon>
    </lineage>
</organism>
<comment type="caution">
    <text evidence="3">The sequence shown here is derived from an EMBL/GenBank/DDBJ whole genome shotgun (WGS) entry which is preliminary data.</text>
</comment>
<keyword evidence="3" id="KW-0808">Transferase</keyword>
<keyword evidence="4" id="KW-1185">Reference proteome</keyword>
<dbReference type="GO" id="GO:0003887">
    <property type="term" value="F:DNA-directed DNA polymerase activity"/>
    <property type="evidence" value="ECO:0007669"/>
    <property type="project" value="UniProtKB-KW"/>
</dbReference>
<name>A0A9W8HS59_9FUNG</name>
<dbReference type="Gene3D" id="3.30.420.10">
    <property type="entry name" value="Ribonuclease H-like superfamily/Ribonuclease H"/>
    <property type="match status" value="1"/>
</dbReference>
<proteinExistence type="predicted"/>
<dbReference type="InterPro" id="IPR012337">
    <property type="entry name" value="RNaseH-like_sf"/>
</dbReference>
<evidence type="ECO:0000259" key="2">
    <source>
        <dbReference type="Pfam" id="PF03104"/>
    </source>
</evidence>
<gene>
    <name evidence="3" type="primary">POL1_1</name>
    <name evidence="3" type="ORF">H4R20_007240</name>
</gene>
<accession>A0A9W8HS59</accession>
<dbReference type="GO" id="GO:0003688">
    <property type="term" value="F:DNA replication origin binding"/>
    <property type="evidence" value="ECO:0007669"/>
    <property type="project" value="TreeGrafter"/>
</dbReference>
<dbReference type="PANTHER" id="PTHR45861:SF1">
    <property type="entry name" value="DNA POLYMERASE ALPHA CATALYTIC SUBUNIT"/>
    <property type="match status" value="1"/>
</dbReference>
<dbReference type="InterPro" id="IPR036397">
    <property type="entry name" value="RNaseH_sf"/>
</dbReference>
<dbReference type="EMBL" id="JANBUO010003896">
    <property type="protein sequence ID" value="KAJ2789113.1"/>
    <property type="molecule type" value="Genomic_DNA"/>
</dbReference>